<keyword evidence="10" id="KW-1185">Reference proteome</keyword>
<keyword evidence="9" id="KW-0808">Transferase</keyword>
<feature type="transmembrane region" description="Helical" evidence="7">
    <location>
        <begin position="163"/>
        <end position="181"/>
    </location>
</feature>
<sequence length="361" mass="42111">MKLNGSNKKASRILYIDILRVVSIFTVVILHVSAPFVENLYINGIKSWWAGNILDSATRWCVPVLIMISGKLMLGNNKEIEIFPFLNKRLKKIFIPLIFWSFIYMIWYNNLLWGWNLSLFKTFIRNLYEDNIYIHLWYLYTIVGLYLVTPIIKIYINNDKNCSVKYFLSIWFLANGIIGFLEKFTNLKIGFNLSFFHWSIGYYILGLFLDRTNLSKRLVNIIHILGFVGLIITIVGTYITTKNNDGNYVPHFYSYFAPNVIFMSISIFLLFKNIDWEKFINKKLYLYKLILTLSNTSFGIYLVHLLVLDIISSGVIGITLDSFLFNPIIGIPLVSVITFLLSYFVVIIFQKIPLLNRTVPK</sequence>
<feature type="transmembrane region" description="Helical" evidence="7">
    <location>
        <begin position="221"/>
        <end position="240"/>
    </location>
</feature>
<evidence type="ECO:0000259" key="8">
    <source>
        <dbReference type="Pfam" id="PF01757"/>
    </source>
</evidence>
<dbReference type="InterPro" id="IPR002656">
    <property type="entry name" value="Acyl_transf_3_dom"/>
</dbReference>
<dbReference type="EMBL" id="JAHLQK010000003">
    <property type="protein sequence ID" value="MBU5676511.1"/>
    <property type="molecule type" value="Genomic_DNA"/>
</dbReference>
<gene>
    <name evidence="9" type="ORF">KQI88_08785</name>
</gene>
<evidence type="ECO:0000256" key="1">
    <source>
        <dbReference type="ARBA" id="ARBA00004651"/>
    </source>
</evidence>
<dbReference type="Proteomes" id="UP000779508">
    <property type="component" value="Unassembled WGS sequence"/>
</dbReference>
<dbReference type="GO" id="GO:0016746">
    <property type="term" value="F:acyltransferase activity"/>
    <property type="evidence" value="ECO:0007669"/>
    <property type="project" value="UniProtKB-KW"/>
</dbReference>
<feature type="transmembrane region" description="Helical" evidence="7">
    <location>
        <begin position="12"/>
        <end position="37"/>
    </location>
</feature>
<comment type="subcellular location">
    <subcellularLocation>
        <location evidence="1">Cell membrane</location>
        <topology evidence="1">Multi-pass membrane protein</topology>
    </subcellularLocation>
</comment>
<comment type="caution">
    <text evidence="9">The sequence shown here is derived from an EMBL/GenBank/DDBJ whole genome shotgun (WGS) entry which is preliminary data.</text>
</comment>
<keyword evidence="9" id="KW-0012">Acyltransferase</keyword>
<feature type="transmembrane region" description="Helical" evidence="7">
    <location>
        <begin position="252"/>
        <end position="272"/>
    </location>
</feature>
<feature type="transmembrane region" description="Helical" evidence="7">
    <location>
        <begin position="187"/>
        <end position="209"/>
    </location>
</feature>
<evidence type="ECO:0000313" key="9">
    <source>
        <dbReference type="EMBL" id="MBU5676511.1"/>
    </source>
</evidence>
<comment type="similarity">
    <text evidence="2">Belongs to the acyltransferase 3 family.</text>
</comment>
<proteinExistence type="inferred from homology"/>
<accession>A0ABS6G2Z1</accession>
<dbReference type="RefSeq" id="WP_216416325.1">
    <property type="nucleotide sequence ID" value="NZ_JAHLQK010000003.1"/>
</dbReference>
<evidence type="ECO:0000256" key="6">
    <source>
        <dbReference type="ARBA" id="ARBA00023136"/>
    </source>
</evidence>
<dbReference type="PANTHER" id="PTHR40074">
    <property type="entry name" value="O-ACETYLTRANSFERASE WECH"/>
    <property type="match status" value="1"/>
</dbReference>
<evidence type="ECO:0000256" key="4">
    <source>
        <dbReference type="ARBA" id="ARBA00022692"/>
    </source>
</evidence>
<keyword evidence="5 7" id="KW-1133">Transmembrane helix</keyword>
<dbReference type="PANTHER" id="PTHR40074:SF2">
    <property type="entry name" value="O-ACETYLTRANSFERASE WECH"/>
    <property type="match status" value="1"/>
</dbReference>
<keyword evidence="4 7" id="KW-0812">Transmembrane</keyword>
<evidence type="ECO:0000256" key="5">
    <source>
        <dbReference type="ARBA" id="ARBA00022989"/>
    </source>
</evidence>
<protein>
    <submittedName>
        <fullName evidence="9">Acyltransferase family protein</fullName>
    </submittedName>
</protein>
<evidence type="ECO:0000313" key="10">
    <source>
        <dbReference type="Proteomes" id="UP000779508"/>
    </source>
</evidence>
<reference evidence="9 10" key="1">
    <citation type="submission" date="2021-06" db="EMBL/GenBank/DDBJ databases">
        <authorList>
            <person name="Sun Q."/>
            <person name="Li D."/>
        </authorList>
    </citation>
    <scope>NUCLEOTIDE SEQUENCE [LARGE SCALE GENOMIC DNA]</scope>
    <source>
        <strain evidence="9 10">MSJ-5</strain>
    </source>
</reference>
<evidence type="ECO:0000256" key="2">
    <source>
        <dbReference type="ARBA" id="ARBA00007400"/>
    </source>
</evidence>
<feature type="transmembrane region" description="Helical" evidence="7">
    <location>
        <begin position="328"/>
        <end position="349"/>
    </location>
</feature>
<evidence type="ECO:0000256" key="3">
    <source>
        <dbReference type="ARBA" id="ARBA00022475"/>
    </source>
</evidence>
<name>A0ABS6G2Z1_9FIRM</name>
<evidence type="ECO:0000256" key="7">
    <source>
        <dbReference type="SAM" id="Phobius"/>
    </source>
</evidence>
<feature type="transmembrane region" description="Helical" evidence="7">
    <location>
        <begin position="57"/>
        <end position="74"/>
    </location>
</feature>
<feature type="transmembrane region" description="Helical" evidence="7">
    <location>
        <begin position="135"/>
        <end position="156"/>
    </location>
</feature>
<feature type="transmembrane region" description="Helical" evidence="7">
    <location>
        <begin position="94"/>
        <end position="115"/>
    </location>
</feature>
<keyword evidence="6 7" id="KW-0472">Membrane</keyword>
<dbReference type="Pfam" id="PF01757">
    <property type="entry name" value="Acyl_transf_3"/>
    <property type="match status" value="1"/>
</dbReference>
<feature type="domain" description="Acyltransferase 3" evidence="8">
    <location>
        <begin position="14"/>
        <end position="345"/>
    </location>
</feature>
<keyword evidence="3" id="KW-1003">Cell membrane</keyword>
<feature type="transmembrane region" description="Helical" evidence="7">
    <location>
        <begin position="284"/>
        <end position="308"/>
    </location>
</feature>
<organism evidence="9 10">
    <name type="scientific">Alkaliphilus flagellatus</name>
    <dbReference type="NCBI Taxonomy" id="2841507"/>
    <lineage>
        <taxon>Bacteria</taxon>
        <taxon>Bacillati</taxon>
        <taxon>Bacillota</taxon>
        <taxon>Clostridia</taxon>
        <taxon>Peptostreptococcales</taxon>
        <taxon>Natronincolaceae</taxon>
        <taxon>Alkaliphilus</taxon>
    </lineage>
</organism>